<evidence type="ECO:0000313" key="10">
    <source>
        <dbReference type="Proteomes" id="UP001180487"/>
    </source>
</evidence>
<feature type="domain" description="Carbohydrate kinase FGGY N-terminal" evidence="7">
    <location>
        <begin position="5"/>
        <end position="249"/>
    </location>
</feature>
<dbReference type="Pfam" id="PF02782">
    <property type="entry name" value="FGGY_C"/>
    <property type="match status" value="1"/>
</dbReference>
<dbReference type="PANTHER" id="PTHR10196:SF69">
    <property type="entry name" value="GLYCEROL KINASE"/>
    <property type="match status" value="1"/>
</dbReference>
<dbReference type="InterPro" id="IPR043129">
    <property type="entry name" value="ATPase_NBD"/>
</dbReference>
<name>A0ABU2C429_9BURK</name>
<dbReference type="InterPro" id="IPR018485">
    <property type="entry name" value="FGGY_C"/>
</dbReference>
<dbReference type="InterPro" id="IPR018483">
    <property type="entry name" value="Carb_kinase_FGGY_CS"/>
</dbReference>
<reference evidence="9 10" key="1">
    <citation type="submission" date="2023-07" db="EMBL/GenBank/DDBJ databases">
        <title>Sorghum-associated microbial communities from plants grown in Nebraska, USA.</title>
        <authorList>
            <person name="Schachtman D."/>
        </authorList>
    </citation>
    <scope>NUCLEOTIDE SEQUENCE [LARGE SCALE GENOMIC DNA]</scope>
    <source>
        <strain evidence="9 10">BE313</strain>
    </source>
</reference>
<comment type="caution">
    <text evidence="9">The sequence shown here is derived from an EMBL/GenBank/DDBJ whole genome shotgun (WGS) entry which is preliminary data.</text>
</comment>
<keyword evidence="2 9" id="KW-0808">Transferase</keyword>
<dbReference type="EMBL" id="JAVDXT010000001">
    <property type="protein sequence ID" value="MDR7376091.1"/>
    <property type="molecule type" value="Genomic_DNA"/>
</dbReference>
<dbReference type="Gene3D" id="3.30.420.40">
    <property type="match status" value="2"/>
</dbReference>
<evidence type="ECO:0000256" key="6">
    <source>
        <dbReference type="ARBA" id="ARBA00043149"/>
    </source>
</evidence>
<keyword evidence="10" id="KW-1185">Reference proteome</keyword>
<comment type="similarity">
    <text evidence="1">Belongs to the FGGY kinase family.</text>
</comment>
<evidence type="ECO:0000256" key="5">
    <source>
        <dbReference type="ARBA" id="ARBA00022840"/>
    </source>
</evidence>
<dbReference type="PIRSF" id="PIRSF000538">
    <property type="entry name" value="GlpK"/>
    <property type="match status" value="1"/>
</dbReference>
<gene>
    <name evidence="9" type="ORF">J2X19_000749</name>
</gene>
<dbReference type="SUPFAM" id="SSF53067">
    <property type="entry name" value="Actin-like ATPase domain"/>
    <property type="match status" value="2"/>
</dbReference>
<proteinExistence type="inferred from homology"/>
<feature type="domain" description="Carbohydrate kinase FGGY C-terminal" evidence="8">
    <location>
        <begin position="260"/>
        <end position="443"/>
    </location>
</feature>
<sequence length="489" mass="51507">MAAHILAIDQGTSATKCILVDAAGRMVAKATAPLSEYLPLPGWVEQDAEEIWQSVLQAVQACLAQVSGVPGVQVAGVGISTQRESALVWQRSDGRAVTPLLSWQDQRTVALRDRLSTDAVEKMVRERSGLPLDPMFSALKLAWLLDEFDPQREQARSGNWCAGTVDAYLLGRLGADFVTEVGNASRTQLLNVHTGDWDADLLALFGIPRQLLPRVHASRGVFATADKLHPALEGVPVLSVMADSHSALFAHGGFEPGQVKATLGTGSSVMALAPSGVAHHPGMCLTIAWDAGQGPVLALEGNIRAAGATLRWLADLFEMPLDDAVELASRSASNGVCLVPGFNGLGAPWWDTQAVGLVSGLTLSAGKSALMAAGLESIAHQVADVIDAMDQSVPGMRKLYLDGGPSRNPRLLDMLAGYISRPVVQCADPELSALGVAHLAGLQAGVWDWAGLKALARAQNDVPSTLAAAEVAASRHNWSHAVARARLRG</sequence>
<keyword evidence="5" id="KW-0067">ATP-binding</keyword>
<dbReference type="PANTHER" id="PTHR10196">
    <property type="entry name" value="SUGAR KINASE"/>
    <property type="match status" value="1"/>
</dbReference>
<dbReference type="InterPro" id="IPR018484">
    <property type="entry name" value="FGGY_N"/>
</dbReference>
<evidence type="ECO:0000259" key="8">
    <source>
        <dbReference type="Pfam" id="PF02782"/>
    </source>
</evidence>
<dbReference type="PROSITE" id="PS00933">
    <property type="entry name" value="FGGY_KINASES_1"/>
    <property type="match status" value="1"/>
</dbReference>
<dbReference type="CDD" id="cd07769">
    <property type="entry name" value="ASKHA_NBD_FGGY_GK"/>
    <property type="match status" value="1"/>
</dbReference>
<evidence type="ECO:0000256" key="4">
    <source>
        <dbReference type="ARBA" id="ARBA00022777"/>
    </source>
</evidence>
<dbReference type="Proteomes" id="UP001180487">
    <property type="component" value="Unassembled WGS sequence"/>
</dbReference>
<evidence type="ECO:0000256" key="1">
    <source>
        <dbReference type="ARBA" id="ARBA00009156"/>
    </source>
</evidence>
<dbReference type="Pfam" id="PF00370">
    <property type="entry name" value="FGGY_N"/>
    <property type="match status" value="1"/>
</dbReference>
<evidence type="ECO:0000313" key="9">
    <source>
        <dbReference type="EMBL" id="MDR7376091.1"/>
    </source>
</evidence>
<evidence type="ECO:0000259" key="7">
    <source>
        <dbReference type="Pfam" id="PF00370"/>
    </source>
</evidence>
<organism evidence="9 10">
    <name type="scientific">Rhodoferax ferrireducens</name>
    <dbReference type="NCBI Taxonomy" id="192843"/>
    <lineage>
        <taxon>Bacteria</taxon>
        <taxon>Pseudomonadati</taxon>
        <taxon>Pseudomonadota</taxon>
        <taxon>Betaproteobacteria</taxon>
        <taxon>Burkholderiales</taxon>
        <taxon>Comamonadaceae</taxon>
        <taxon>Rhodoferax</taxon>
    </lineage>
</organism>
<accession>A0ABU2C429</accession>
<keyword evidence="4 9" id="KW-0418">Kinase</keyword>
<protein>
    <recommendedName>
        <fullName evidence="6">ATP:glycerol 3-phosphotransferase</fullName>
    </recommendedName>
</protein>
<evidence type="ECO:0000256" key="3">
    <source>
        <dbReference type="ARBA" id="ARBA00022741"/>
    </source>
</evidence>
<dbReference type="InterPro" id="IPR000577">
    <property type="entry name" value="Carb_kinase_FGGY"/>
</dbReference>
<dbReference type="GO" id="GO:0004370">
    <property type="term" value="F:glycerol kinase activity"/>
    <property type="evidence" value="ECO:0007669"/>
    <property type="project" value="UniProtKB-EC"/>
</dbReference>
<dbReference type="RefSeq" id="WP_310370788.1">
    <property type="nucleotide sequence ID" value="NZ_JAVDXT010000001.1"/>
</dbReference>
<keyword evidence="3" id="KW-0547">Nucleotide-binding</keyword>
<evidence type="ECO:0000256" key="2">
    <source>
        <dbReference type="ARBA" id="ARBA00022679"/>
    </source>
</evidence>